<evidence type="ECO:0000313" key="2">
    <source>
        <dbReference type="Proteomes" id="UP001594351"/>
    </source>
</evidence>
<protein>
    <submittedName>
        <fullName evidence="1">Uncharacterized protein</fullName>
    </submittedName>
</protein>
<dbReference type="Proteomes" id="UP001594351">
    <property type="component" value="Unassembled WGS sequence"/>
</dbReference>
<dbReference type="Gene3D" id="3.40.50.1100">
    <property type="match status" value="1"/>
</dbReference>
<keyword evidence="2" id="KW-1185">Reference proteome</keyword>
<organism evidence="1 2">
    <name type="scientific">candidate division CSSED10-310 bacterium</name>
    <dbReference type="NCBI Taxonomy" id="2855610"/>
    <lineage>
        <taxon>Bacteria</taxon>
        <taxon>Bacteria division CSSED10-310</taxon>
    </lineage>
</organism>
<evidence type="ECO:0000313" key="1">
    <source>
        <dbReference type="EMBL" id="MFC1850100.1"/>
    </source>
</evidence>
<name>A0ABV6YV76_UNCC1</name>
<reference evidence="1 2" key="1">
    <citation type="submission" date="2024-09" db="EMBL/GenBank/DDBJ databases">
        <title>Laminarin stimulates single cell rates of sulfate reduction while oxygen inhibits transcriptomic activity in coastal marine sediment.</title>
        <authorList>
            <person name="Lindsay M."/>
            <person name="Orcutt B."/>
            <person name="Emerson D."/>
            <person name="Stepanauskas R."/>
            <person name="D'Angelo T."/>
        </authorList>
    </citation>
    <scope>NUCLEOTIDE SEQUENCE [LARGE SCALE GENOMIC DNA]</scope>
    <source>
        <strain evidence="1">SAG AM-311-K15</strain>
    </source>
</reference>
<gene>
    <name evidence="1" type="ORF">ACFL27_07915</name>
</gene>
<accession>A0ABV6YV76</accession>
<comment type="caution">
    <text evidence="1">The sequence shown here is derived from an EMBL/GenBank/DDBJ whole genome shotgun (WGS) entry which is preliminary data.</text>
</comment>
<dbReference type="EMBL" id="JBHPBY010000076">
    <property type="protein sequence ID" value="MFC1850100.1"/>
    <property type="molecule type" value="Genomic_DNA"/>
</dbReference>
<sequence length="122" mass="13575">MPAIVAGSSFNKNPIVQAFLKKMPTCEDLVPEKIHETKVNEPLINWHSIDGDYALEAIRDSDGWAGNASDKKMLSFSKFLRDREGLHVLAASTAGLISLLDRHQKEALVNDRYVAILTGRKQ</sequence>
<proteinExistence type="predicted"/>
<dbReference type="InterPro" id="IPR036052">
    <property type="entry name" value="TrpB-like_PALP_sf"/>
</dbReference>
<dbReference type="SUPFAM" id="SSF53686">
    <property type="entry name" value="Tryptophan synthase beta subunit-like PLP-dependent enzymes"/>
    <property type="match status" value="1"/>
</dbReference>